<gene>
    <name evidence="2" type="ORF">FF36_02222</name>
</gene>
<sequence length="279" mass="30517">MSARGGRGARHAGGASQRRRRRGSVDDERSLDRGPGLRSRRVRVIYVAVEGESTEPGYLDYLNKEFGDGDKDRPPFRIQPIWQRNGMLPTATVAAARQHAEPEDEAWVLFDRDGTDRDADIQRAFQDAAEAKAEIGFSHPSFDLWLLLHFQPFSGAQSGSSKIVVEKLRSALGAEAFQDYDKRNDKSITSRRRDALRGRERAAVANARALVNACAHSGCSASQASVDRVDHGSAGAPPLAWPAWSARSGHALDCPPLRQDPSTGVWRLLVSLGIVPAAR</sequence>
<feature type="compositionally biased region" description="Basic and acidic residues" evidence="1">
    <location>
        <begin position="23"/>
        <end position="32"/>
    </location>
</feature>
<dbReference type="AlphaFoldDB" id="A0A0D8BH96"/>
<comment type="caution">
    <text evidence="2">The sequence shown here is derived from an EMBL/GenBank/DDBJ whole genome shotgun (WGS) entry which is preliminary data.</text>
</comment>
<dbReference type="Proteomes" id="UP000032545">
    <property type="component" value="Unassembled WGS sequence"/>
</dbReference>
<evidence type="ECO:0000256" key="1">
    <source>
        <dbReference type="SAM" id="MobiDB-lite"/>
    </source>
</evidence>
<evidence type="ECO:0000313" key="3">
    <source>
        <dbReference type="Proteomes" id="UP000032545"/>
    </source>
</evidence>
<proteinExistence type="predicted"/>
<dbReference type="InterPro" id="IPR025591">
    <property type="entry name" value="RloB"/>
</dbReference>
<reference evidence="2 3" key="2">
    <citation type="journal article" date="2016" name="Genome Announc.">
        <title>Permanent Draft Genome Sequences for Two Variants of Frankia sp. Strain CpI1, the First Frankia Strain Isolated from Root Nodules of Comptonia peregrina.</title>
        <authorList>
            <person name="Oshone R."/>
            <person name="Hurst S.G.IV."/>
            <person name="Abebe-Akele F."/>
            <person name="Simpson S."/>
            <person name="Morris K."/>
            <person name="Thomas W.K."/>
            <person name="Tisa L.S."/>
        </authorList>
    </citation>
    <scope>NUCLEOTIDE SEQUENCE [LARGE SCALE GENOMIC DNA]</scope>
    <source>
        <strain evidence="3">CpI1-S</strain>
    </source>
</reference>
<accession>A0A0D8BH96</accession>
<keyword evidence="3" id="KW-1185">Reference proteome</keyword>
<protein>
    <submittedName>
        <fullName evidence="2">RloB-like protein</fullName>
    </submittedName>
</protein>
<dbReference type="PATRIC" id="fig|1502723.3.peg.1188"/>
<dbReference type="RefSeq" id="WP_044884861.1">
    <property type="nucleotide sequence ID" value="NZ_JYFN01000013.1"/>
</dbReference>
<organism evidence="2 3">
    <name type="scientific">Frankia torreyi</name>
    <dbReference type="NCBI Taxonomy" id="1856"/>
    <lineage>
        <taxon>Bacteria</taxon>
        <taxon>Bacillati</taxon>
        <taxon>Actinomycetota</taxon>
        <taxon>Actinomycetes</taxon>
        <taxon>Frankiales</taxon>
        <taxon>Frankiaceae</taxon>
        <taxon>Frankia</taxon>
    </lineage>
</organism>
<dbReference type="EMBL" id="JYFN01000013">
    <property type="protein sequence ID" value="KJE23516.1"/>
    <property type="molecule type" value="Genomic_DNA"/>
</dbReference>
<reference evidence="3" key="1">
    <citation type="submission" date="2015-02" db="EMBL/GenBank/DDBJ databases">
        <title>Draft Genome of Frankia sp. CpI1-S.</title>
        <authorList>
            <person name="Oshone R.T."/>
            <person name="Ngom M."/>
            <person name="Ghodhbane-Gtari F."/>
            <person name="Gtari M."/>
            <person name="Morris K."/>
            <person name="Thomas K."/>
            <person name="Sen A."/>
            <person name="Tisa L.S."/>
        </authorList>
    </citation>
    <scope>NUCLEOTIDE SEQUENCE [LARGE SCALE GENOMIC DNA]</scope>
    <source>
        <strain evidence="3">CpI1-S</strain>
    </source>
</reference>
<dbReference type="Pfam" id="PF13707">
    <property type="entry name" value="RloB"/>
    <property type="match status" value="1"/>
</dbReference>
<feature type="region of interest" description="Disordered" evidence="1">
    <location>
        <begin position="1"/>
        <end position="35"/>
    </location>
</feature>
<evidence type="ECO:0000313" key="2">
    <source>
        <dbReference type="EMBL" id="KJE23516.1"/>
    </source>
</evidence>
<name>A0A0D8BH96_9ACTN</name>
<dbReference type="OrthoDB" id="9796523at2"/>